<protein>
    <submittedName>
        <fullName evidence="2">Cyclic nucleotide-binding protein</fullName>
    </submittedName>
</protein>
<dbReference type="Pfam" id="PF00027">
    <property type="entry name" value="cNMP_binding"/>
    <property type="match status" value="1"/>
</dbReference>
<feature type="domain" description="Cyclic nucleotide-binding" evidence="1">
    <location>
        <begin position="16"/>
        <end position="61"/>
    </location>
</feature>
<reference evidence="2 3" key="1">
    <citation type="submission" date="2017-01" db="EMBL/GenBank/DDBJ databases">
        <title>Complete genome of Lacinutrix venerupis DOK2-8 isolated from seawater in Dokdo.</title>
        <authorList>
            <person name="Chi W.-J."/>
            <person name="Kim J.H."/>
        </authorList>
    </citation>
    <scope>NUCLEOTIDE SEQUENCE [LARGE SCALE GENOMIC DNA]</scope>
    <source>
        <strain evidence="2 3">DOK2-8</strain>
    </source>
</reference>
<dbReference type="EMBL" id="CP019352">
    <property type="protein sequence ID" value="APY00850.1"/>
    <property type="molecule type" value="Genomic_DNA"/>
</dbReference>
<dbReference type="Gene3D" id="2.60.120.10">
    <property type="entry name" value="Jelly Rolls"/>
    <property type="match status" value="1"/>
</dbReference>
<dbReference type="InterPro" id="IPR018490">
    <property type="entry name" value="cNMP-bd_dom_sf"/>
</dbReference>
<gene>
    <name evidence="2" type="ORF">BWR22_11180</name>
</gene>
<dbReference type="CDD" id="cd00038">
    <property type="entry name" value="CAP_ED"/>
    <property type="match status" value="1"/>
</dbReference>
<dbReference type="PROSITE" id="PS50042">
    <property type="entry name" value="CNMP_BINDING_3"/>
    <property type="match status" value="1"/>
</dbReference>
<sequence length="192" mass="22526">MKSNSLKVSEIFKNMSFSEKEIEIITSSLKKTTLKKGTILIKEGDFVDNMYYVESGCLRTFHIDIHGKEHTVQFGIKDWWITDYTAYFSSEKAIMNLEILQDCTLYALSKNNRELLYNKIPQIHKFIRIKLERAYAAFQKRILANLSQSATERYLEFINTYPDIEKNVKNYHLASYLGITTESLSRIRKKLN</sequence>
<organism evidence="2 3">
    <name type="scientific">Lacinutrix venerupis</name>
    <dbReference type="NCBI Taxonomy" id="1486034"/>
    <lineage>
        <taxon>Bacteria</taxon>
        <taxon>Pseudomonadati</taxon>
        <taxon>Bacteroidota</taxon>
        <taxon>Flavobacteriia</taxon>
        <taxon>Flavobacteriales</taxon>
        <taxon>Flavobacteriaceae</taxon>
        <taxon>Lacinutrix</taxon>
    </lineage>
</organism>
<dbReference type="InterPro" id="IPR014710">
    <property type="entry name" value="RmlC-like_jellyroll"/>
</dbReference>
<dbReference type="AlphaFoldDB" id="A0AAC9PXE9"/>
<accession>A0AAC9PXE9</accession>
<dbReference type="SUPFAM" id="SSF51206">
    <property type="entry name" value="cAMP-binding domain-like"/>
    <property type="match status" value="1"/>
</dbReference>
<evidence type="ECO:0000313" key="2">
    <source>
        <dbReference type="EMBL" id="APY00850.1"/>
    </source>
</evidence>
<dbReference type="KEGG" id="lvn:BWR22_11180"/>
<dbReference type="RefSeq" id="WP_076733754.1">
    <property type="nucleotide sequence ID" value="NZ_CP019352.1"/>
</dbReference>
<dbReference type="InterPro" id="IPR000595">
    <property type="entry name" value="cNMP-bd_dom"/>
</dbReference>
<proteinExistence type="predicted"/>
<name>A0AAC9PXE9_9FLAO</name>
<evidence type="ECO:0000313" key="3">
    <source>
        <dbReference type="Proteomes" id="UP000187506"/>
    </source>
</evidence>
<dbReference type="Proteomes" id="UP000187506">
    <property type="component" value="Chromosome"/>
</dbReference>
<evidence type="ECO:0000259" key="1">
    <source>
        <dbReference type="PROSITE" id="PS50042"/>
    </source>
</evidence>
<keyword evidence="3" id="KW-1185">Reference proteome</keyword>